<sequence length="259" mass="27493">MHPDWLMPDWPAPTGVRAVCTTRAGGTSSAPYHSLNLGDHVGDDAGCVAANRARFQAALGVRPVFLNQVHGTDVVTLDTHTPNATVADACLTTQPRVACTIMVADCLPVLFTNVQGSAVAAAHAGWRSLAGPGGVGILEETFKRFSALALDNKALEATEIIAWLGPCIGPTAFEVGAEVHAAFITHDVQAQACFEPRPGGKWLADLAGLARLRLRALGITRIHGNNSSPAWCTVSQSSRFFSHRRDRVSGRLAVSIWLE</sequence>
<proteinExistence type="inferred from homology"/>
<keyword evidence="12" id="KW-1185">Reference proteome</keyword>
<protein>
    <recommendedName>
        <fullName evidence="10">Purine nucleoside phosphorylase</fullName>
    </recommendedName>
</protein>
<keyword evidence="5" id="KW-0378">Hydrolase</keyword>
<dbReference type="InterPro" id="IPR038371">
    <property type="entry name" value="Cu_polyphenol_OxRdtase_sf"/>
</dbReference>
<evidence type="ECO:0000256" key="4">
    <source>
        <dbReference type="ARBA" id="ARBA00022723"/>
    </source>
</evidence>
<evidence type="ECO:0000313" key="11">
    <source>
        <dbReference type="EMBL" id="BCO27257.1"/>
    </source>
</evidence>
<evidence type="ECO:0000256" key="8">
    <source>
        <dbReference type="ARBA" id="ARBA00048968"/>
    </source>
</evidence>
<evidence type="ECO:0000256" key="6">
    <source>
        <dbReference type="ARBA" id="ARBA00022833"/>
    </source>
</evidence>
<dbReference type="Pfam" id="PF02578">
    <property type="entry name" value="Cu-oxidase_4"/>
    <property type="match status" value="1"/>
</dbReference>
<evidence type="ECO:0000256" key="9">
    <source>
        <dbReference type="ARBA" id="ARBA00049893"/>
    </source>
</evidence>
<comment type="catalytic activity">
    <reaction evidence="9">
        <text>S-methyl-5'-thioadenosine + phosphate = 5-(methylsulfanyl)-alpha-D-ribose 1-phosphate + adenine</text>
        <dbReference type="Rhea" id="RHEA:11852"/>
        <dbReference type="ChEBI" id="CHEBI:16708"/>
        <dbReference type="ChEBI" id="CHEBI:17509"/>
        <dbReference type="ChEBI" id="CHEBI:43474"/>
        <dbReference type="ChEBI" id="CHEBI:58533"/>
        <dbReference type="EC" id="2.4.2.28"/>
    </reaction>
    <physiologicalReaction direction="left-to-right" evidence="9">
        <dbReference type="Rhea" id="RHEA:11853"/>
    </physiologicalReaction>
</comment>
<comment type="similarity">
    <text evidence="2 10">Belongs to the purine nucleoside phosphorylase YfiH/LACC1 family.</text>
</comment>
<evidence type="ECO:0000256" key="1">
    <source>
        <dbReference type="ARBA" id="ARBA00000553"/>
    </source>
</evidence>
<evidence type="ECO:0000256" key="3">
    <source>
        <dbReference type="ARBA" id="ARBA00022679"/>
    </source>
</evidence>
<gene>
    <name evidence="11" type="ORF">MIZ03_2145</name>
</gene>
<dbReference type="RefSeq" id="WP_223912042.1">
    <property type="nucleotide sequence ID" value="NZ_AP024238.1"/>
</dbReference>
<evidence type="ECO:0000256" key="10">
    <source>
        <dbReference type="RuleBase" id="RU361274"/>
    </source>
</evidence>
<evidence type="ECO:0000256" key="5">
    <source>
        <dbReference type="ARBA" id="ARBA00022801"/>
    </source>
</evidence>
<evidence type="ECO:0000313" key="12">
    <source>
        <dbReference type="Proteomes" id="UP000824366"/>
    </source>
</evidence>
<evidence type="ECO:0000256" key="7">
    <source>
        <dbReference type="ARBA" id="ARBA00047989"/>
    </source>
</evidence>
<dbReference type="InterPro" id="IPR011324">
    <property type="entry name" value="Cytotoxic_necrot_fac-like_cat"/>
</dbReference>
<accession>A0ABM7MLW5</accession>
<dbReference type="Gene3D" id="3.60.140.10">
    <property type="entry name" value="CNF1/YfiH-like putative cysteine hydrolases"/>
    <property type="match status" value="1"/>
</dbReference>
<dbReference type="EMBL" id="AP024238">
    <property type="protein sequence ID" value="BCO27257.1"/>
    <property type="molecule type" value="Genomic_DNA"/>
</dbReference>
<dbReference type="SUPFAM" id="SSF64438">
    <property type="entry name" value="CNF1/YfiH-like putative cysteine hydrolases"/>
    <property type="match status" value="1"/>
</dbReference>
<dbReference type="CDD" id="cd16833">
    <property type="entry name" value="YfiH"/>
    <property type="match status" value="1"/>
</dbReference>
<dbReference type="Proteomes" id="UP000824366">
    <property type="component" value="Chromosome"/>
</dbReference>
<comment type="catalytic activity">
    <reaction evidence="7">
        <text>adenosine + H2O + H(+) = inosine + NH4(+)</text>
        <dbReference type="Rhea" id="RHEA:24408"/>
        <dbReference type="ChEBI" id="CHEBI:15377"/>
        <dbReference type="ChEBI" id="CHEBI:15378"/>
        <dbReference type="ChEBI" id="CHEBI:16335"/>
        <dbReference type="ChEBI" id="CHEBI:17596"/>
        <dbReference type="ChEBI" id="CHEBI:28938"/>
        <dbReference type="EC" id="3.5.4.4"/>
    </reaction>
    <physiologicalReaction direction="left-to-right" evidence="7">
        <dbReference type="Rhea" id="RHEA:24409"/>
    </physiologicalReaction>
</comment>
<comment type="catalytic activity">
    <reaction evidence="1">
        <text>inosine + phosphate = alpha-D-ribose 1-phosphate + hypoxanthine</text>
        <dbReference type="Rhea" id="RHEA:27646"/>
        <dbReference type="ChEBI" id="CHEBI:17368"/>
        <dbReference type="ChEBI" id="CHEBI:17596"/>
        <dbReference type="ChEBI" id="CHEBI:43474"/>
        <dbReference type="ChEBI" id="CHEBI:57720"/>
        <dbReference type="EC" id="2.4.2.1"/>
    </reaction>
    <physiologicalReaction direction="left-to-right" evidence="1">
        <dbReference type="Rhea" id="RHEA:27647"/>
    </physiologicalReaction>
</comment>
<dbReference type="NCBIfam" id="TIGR00726">
    <property type="entry name" value="peptidoglycan editing factor PgeF"/>
    <property type="match status" value="1"/>
</dbReference>
<keyword evidence="3" id="KW-0808">Transferase</keyword>
<evidence type="ECO:0000256" key="2">
    <source>
        <dbReference type="ARBA" id="ARBA00007353"/>
    </source>
</evidence>
<comment type="catalytic activity">
    <reaction evidence="8">
        <text>adenosine + phosphate = alpha-D-ribose 1-phosphate + adenine</text>
        <dbReference type="Rhea" id="RHEA:27642"/>
        <dbReference type="ChEBI" id="CHEBI:16335"/>
        <dbReference type="ChEBI" id="CHEBI:16708"/>
        <dbReference type="ChEBI" id="CHEBI:43474"/>
        <dbReference type="ChEBI" id="CHEBI:57720"/>
        <dbReference type="EC" id="2.4.2.1"/>
    </reaction>
    <physiologicalReaction direction="left-to-right" evidence="8">
        <dbReference type="Rhea" id="RHEA:27643"/>
    </physiologicalReaction>
</comment>
<reference evidence="11 12" key="1">
    <citation type="journal article" date="2021" name="Microbiol. Spectr.">
        <title>A Single Bacterium Capable of Oxidation and Reduction of Iron at Circumneutral pH.</title>
        <authorList>
            <person name="Kato S."/>
            <person name="Ohkuma M."/>
        </authorList>
    </citation>
    <scope>NUCLEOTIDE SEQUENCE [LARGE SCALE GENOMIC DNA]</scope>
    <source>
        <strain evidence="11 12">MIZ03</strain>
    </source>
</reference>
<dbReference type="PANTHER" id="PTHR30616">
    <property type="entry name" value="UNCHARACTERIZED PROTEIN YFIH"/>
    <property type="match status" value="1"/>
</dbReference>
<name>A0ABM7MLW5_9BURK</name>
<dbReference type="InterPro" id="IPR003730">
    <property type="entry name" value="Cu_polyphenol_OxRdtase"/>
</dbReference>
<keyword evidence="6" id="KW-0862">Zinc</keyword>
<keyword evidence="4" id="KW-0479">Metal-binding</keyword>
<organism evidence="11 12">
    <name type="scientific">Rhodoferax lithotrophicus</name>
    <dbReference type="NCBI Taxonomy" id="2798804"/>
    <lineage>
        <taxon>Bacteria</taxon>
        <taxon>Pseudomonadati</taxon>
        <taxon>Pseudomonadota</taxon>
        <taxon>Betaproteobacteria</taxon>
        <taxon>Burkholderiales</taxon>
        <taxon>Comamonadaceae</taxon>
        <taxon>Rhodoferax</taxon>
    </lineage>
</organism>
<dbReference type="PANTHER" id="PTHR30616:SF2">
    <property type="entry name" value="PURINE NUCLEOSIDE PHOSPHORYLASE LACC1"/>
    <property type="match status" value="1"/>
</dbReference>